<protein>
    <submittedName>
        <fullName evidence="3">Potassium transporter TrkA</fullName>
    </submittedName>
</protein>
<dbReference type="Proteomes" id="UP000290172">
    <property type="component" value="Unassembled WGS sequence"/>
</dbReference>
<feature type="domain" description="RCK N-terminal" evidence="2">
    <location>
        <begin position="287"/>
        <end position="404"/>
    </location>
</feature>
<dbReference type="RefSeq" id="WP_128983068.1">
    <property type="nucleotide sequence ID" value="NZ_PDKJ01000017.1"/>
</dbReference>
<dbReference type="Gene3D" id="3.40.50.720">
    <property type="entry name" value="NAD(P)-binding Rossmann-like Domain"/>
    <property type="match status" value="2"/>
</dbReference>
<dbReference type="Pfam" id="PF02254">
    <property type="entry name" value="TrkA_N"/>
    <property type="match status" value="2"/>
</dbReference>
<keyword evidence="1" id="KW-0472">Membrane</keyword>
<dbReference type="EMBL" id="PDKJ01000017">
    <property type="protein sequence ID" value="RXJ66211.1"/>
    <property type="molecule type" value="Genomic_DNA"/>
</dbReference>
<keyword evidence="1" id="KW-1133">Transmembrane helix</keyword>
<sequence>MKTNSLFIVLQRMRRPFLVIVVTYTIAIVGLLIIQGVDDKGEPYHMTIFDAFYFISYTASTIGFGETPYTFTYPQRLWVSFSIYITVLGWFYGIGSLVSLLQDKQFLREIEKSRFKRQVKGLKDKFIIILGYNQISSEIINRALEQDIRTVVIEKDESRANELILENFTPTVPVLVADAFTPAALIEAGIKKSNCKGLVSIFEDDALNLRIALTSKLLNSYVRLAIKSTTTNHSENLRDLDVEIIANPFSIISNEIALAINAPNILKLEKWIYKIDHLNTNLPSFPKGKYIVCGYGRMGQHIYENLKSSNIEAEFVELDKSKVTTFSTNDTFKIRCGNADDKDMLLDVGVKEAVAIISATNDDTTNLSILATAKKLNPKIMAIARENEMDDFSIFKNAKVDHIFMPARILINKTTNALISPLSDKFISMICKKDDPWGAKLVRDLIQIIDEDPMLYEIKINKKFAPQVFDAIKEGKEVNLSVFNHSLYNREQKNNIIPLLILKEEEEILLPDFNTPLEEGDEILFACDENAKDEIEYIAQNFYEFYYAYTGQERKTIFLRNKK</sequence>
<evidence type="ECO:0000259" key="2">
    <source>
        <dbReference type="PROSITE" id="PS51201"/>
    </source>
</evidence>
<dbReference type="SUPFAM" id="SSF51735">
    <property type="entry name" value="NAD(P)-binding Rossmann-fold domains"/>
    <property type="match status" value="2"/>
</dbReference>
<keyword evidence="1" id="KW-0812">Transmembrane</keyword>
<evidence type="ECO:0000256" key="1">
    <source>
        <dbReference type="SAM" id="Phobius"/>
    </source>
</evidence>
<dbReference type="Gene3D" id="1.10.287.70">
    <property type="match status" value="1"/>
</dbReference>
<accession>A0A4Q0YBK8</accession>
<dbReference type="AlphaFoldDB" id="A0A4Q0YBK8"/>
<dbReference type="SUPFAM" id="SSF81324">
    <property type="entry name" value="Voltage-gated potassium channels"/>
    <property type="match status" value="1"/>
</dbReference>
<dbReference type="InterPro" id="IPR003148">
    <property type="entry name" value="RCK_N"/>
</dbReference>
<dbReference type="InterPro" id="IPR036291">
    <property type="entry name" value="NAD(P)-bd_dom_sf"/>
</dbReference>
<evidence type="ECO:0000313" key="4">
    <source>
        <dbReference type="Proteomes" id="UP000290172"/>
    </source>
</evidence>
<comment type="caution">
    <text evidence="3">The sequence shown here is derived from an EMBL/GenBank/DDBJ whole genome shotgun (WGS) entry which is preliminary data.</text>
</comment>
<dbReference type="GO" id="GO:0006813">
    <property type="term" value="P:potassium ion transport"/>
    <property type="evidence" value="ECO:0007669"/>
    <property type="project" value="InterPro"/>
</dbReference>
<dbReference type="PROSITE" id="PS51201">
    <property type="entry name" value="RCK_N"/>
    <property type="match status" value="1"/>
</dbReference>
<dbReference type="InterPro" id="IPR050721">
    <property type="entry name" value="Trk_Ktr_HKT_K-transport"/>
</dbReference>
<evidence type="ECO:0000313" key="3">
    <source>
        <dbReference type="EMBL" id="RXJ66211.1"/>
    </source>
</evidence>
<feature type="transmembrane region" description="Helical" evidence="1">
    <location>
        <begin position="16"/>
        <end position="37"/>
    </location>
</feature>
<feature type="transmembrane region" description="Helical" evidence="1">
    <location>
        <begin position="77"/>
        <end position="101"/>
    </location>
</feature>
<reference evidence="3 4" key="1">
    <citation type="submission" date="2017-10" db="EMBL/GenBank/DDBJ databases">
        <title>Genomics of the genus Arcobacter.</title>
        <authorList>
            <person name="Perez-Cataluna A."/>
            <person name="Figueras M.J."/>
        </authorList>
    </citation>
    <scope>NUCLEOTIDE SEQUENCE [LARGE SCALE GENOMIC DNA]</scope>
    <source>
        <strain evidence="3 4">CECT 8993</strain>
    </source>
</reference>
<dbReference type="PANTHER" id="PTHR43833">
    <property type="entry name" value="POTASSIUM CHANNEL PROTEIN 2-RELATED-RELATED"/>
    <property type="match status" value="1"/>
</dbReference>
<organism evidence="3 4">
    <name type="scientific">Halarcobacter ebronensis</name>
    <dbReference type="NCBI Taxonomy" id="1462615"/>
    <lineage>
        <taxon>Bacteria</taxon>
        <taxon>Pseudomonadati</taxon>
        <taxon>Campylobacterota</taxon>
        <taxon>Epsilonproteobacteria</taxon>
        <taxon>Campylobacterales</taxon>
        <taxon>Arcobacteraceae</taxon>
        <taxon>Halarcobacter</taxon>
    </lineage>
</organism>
<proteinExistence type="predicted"/>
<name>A0A4Q0YBK8_9BACT</name>
<feature type="transmembrane region" description="Helical" evidence="1">
    <location>
        <begin position="43"/>
        <end position="65"/>
    </location>
</feature>
<gene>
    <name evidence="3" type="ORF">CRV08_13640</name>
</gene>